<evidence type="ECO:0000256" key="6">
    <source>
        <dbReference type="SAM" id="Phobius"/>
    </source>
</evidence>
<evidence type="ECO:0000313" key="10">
    <source>
        <dbReference type="Proteomes" id="UP000184260"/>
    </source>
</evidence>
<feature type="modified residue" description="4-aspartylphosphate" evidence="5">
    <location>
        <position position="645"/>
    </location>
</feature>
<dbReference type="CDD" id="cd16922">
    <property type="entry name" value="HATPase_EvgS-ArcB-TorS-like"/>
    <property type="match status" value="1"/>
</dbReference>
<evidence type="ECO:0000256" key="1">
    <source>
        <dbReference type="ARBA" id="ARBA00000085"/>
    </source>
</evidence>
<keyword evidence="3 5" id="KW-0597">Phosphoprotein</keyword>
<keyword evidence="9" id="KW-0418">Kinase</keyword>
<dbReference type="Pfam" id="PF00072">
    <property type="entry name" value="Response_reg"/>
    <property type="match status" value="1"/>
</dbReference>
<feature type="transmembrane region" description="Helical" evidence="6">
    <location>
        <begin position="262"/>
        <end position="280"/>
    </location>
</feature>
<dbReference type="PROSITE" id="PS50110">
    <property type="entry name" value="RESPONSE_REGULATORY"/>
    <property type="match status" value="1"/>
</dbReference>
<dbReference type="SMART" id="SM00387">
    <property type="entry name" value="HATPase_c"/>
    <property type="match status" value="1"/>
</dbReference>
<dbReference type="GO" id="GO:0000155">
    <property type="term" value="F:phosphorelay sensor kinase activity"/>
    <property type="evidence" value="ECO:0007669"/>
    <property type="project" value="InterPro"/>
</dbReference>
<evidence type="ECO:0000256" key="3">
    <source>
        <dbReference type="ARBA" id="ARBA00022553"/>
    </source>
</evidence>
<dbReference type="InterPro" id="IPR004358">
    <property type="entry name" value="Sig_transdc_His_kin-like_C"/>
</dbReference>
<dbReference type="SUPFAM" id="SSF47384">
    <property type="entry name" value="Homodimeric domain of signal transducing histidine kinase"/>
    <property type="match status" value="1"/>
</dbReference>
<evidence type="ECO:0000256" key="5">
    <source>
        <dbReference type="PROSITE-ProRule" id="PRU00169"/>
    </source>
</evidence>
<dbReference type="InterPro" id="IPR036097">
    <property type="entry name" value="HisK_dim/P_sf"/>
</dbReference>
<dbReference type="Pfam" id="PF00512">
    <property type="entry name" value="HisKA"/>
    <property type="match status" value="1"/>
</dbReference>
<dbReference type="PRINTS" id="PR00344">
    <property type="entry name" value="BCTRLSENSOR"/>
</dbReference>
<accession>A0A1M7JCW8</accession>
<organism evidence="9 10">
    <name type="scientific">Flavobacterium xanthum</name>
    <dbReference type="NCBI Taxonomy" id="69322"/>
    <lineage>
        <taxon>Bacteria</taxon>
        <taxon>Pseudomonadati</taxon>
        <taxon>Bacteroidota</taxon>
        <taxon>Flavobacteriia</taxon>
        <taxon>Flavobacteriales</taxon>
        <taxon>Flavobacteriaceae</taxon>
        <taxon>Flavobacterium</taxon>
    </lineage>
</organism>
<dbReference type="SMART" id="SM00448">
    <property type="entry name" value="REC"/>
    <property type="match status" value="1"/>
</dbReference>
<dbReference type="Gene3D" id="3.40.50.2300">
    <property type="match status" value="1"/>
</dbReference>
<name>A0A1M7JCW8_9FLAO</name>
<keyword evidence="6" id="KW-1133">Transmembrane helix</keyword>
<dbReference type="Gene3D" id="3.30.565.10">
    <property type="entry name" value="Histidine kinase-like ATPase, C-terminal domain"/>
    <property type="match status" value="1"/>
</dbReference>
<dbReference type="CDD" id="cd00082">
    <property type="entry name" value="HisKA"/>
    <property type="match status" value="1"/>
</dbReference>
<feature type="domain" description="Response regulatory" evidence="8">
    <location>
        <begin position="595"/>
        <end position="710"/>
    </location>
</feature>
<dbReference type="CDD" id="cd17546">
    <property type="entry name" value="REC_hyHK_CKI1_RcsC-like"/>
    <property type="match status" value="1"/>
</dbReference>
<dbReference type="STRING" id="69322.SAMN05443669_10415"/>
<dbReference type="SUPFAM" id="SSF52172">
    <property type="entry name" value="CheY-like"/>
    <property type="match status" value="1"/>
</dbReference>
<keyword evidence="9" id="KW-0808">Transferase</keyword>
<feature type="domain" description="Histidine kinase" evidence="7">
    <location>
        <begin position="351"/>
        <end position="572"/>
    </location>
</feature>
<evidence type="ECO:0000256" key="2">
    <source>
        <dbReference type="ARBA" id="ARBA00012438"/>
    </source>
</evidence>
<dbReference type="InterPro" id="IPR001789">
    <property type="entry name" value="Sig_transdc_resp-reg_receiver"/>
</dbReference>
<proteinExistence type="predicted"/>
<dbReference type="SUPFAM" id="SSF55874">
    <property type="entry name" value="ATPase domain of HSP90 chaperone/DNA topoisomerase II/histidine kinase"/>
    <property type="match status" value="1"/>
</dbReference>
<dbReference type="PROSITE" id="PS50109">
    <property type="entry name" value="HIS_KIN"/>
    <property type="match status" value="1"/>
</dbReference>
<keyword evidence="6" id="KW-0812">Transmembrane</keyword>
<dbReference type="EMBL" id="FRBU01000041">
    <property type="protein sequence ID" value="SHM50940.1"/>
    <property type="molecule type" value="Genomic_DNA"/>
</dbReference>
<dbReference type="InterPro" id="IPR003594">
    <property type="entry name" value="HATPase_dom"/>
</dbReference>
<dbReference type="InterPro" id="IPR003661">
    <property type="entry name" value="HisK_dim/P_dom"/>
</dbReference>
<dbReference type="AlphaFoldDB" id="A0A1M7JCW8"/>
<feature type="transmembrane region" description="Helical" evidence="6">
    <location>
        <begin position="22"/>
        <end position="46"/>
    </location>
</feature>
<sequence>MFLVSLFLSAYNMKRLINLNTYFKLLLLIASATVFFFILYTSLYLYTVQEEQHFYKTTHSRYNNEVKSLFILNSRTPTATVIDVTFWDELVQFTKTKDNKWYNKYISNEFQSYEADYVGIYDLDRKLLNKTRSSKIKSFDFIPKEMMTALYNSKFKRFYIKLPEGVVEVFGATIHPSNDPKKNKTKPSGYFFMARLLDASFFESLEDISSSKVSIAFANQKIKAEDDFVTVGLNLKDWKNNIVSTLLFKRPFNLNYSKTKEILFIVVIASIINILIFIYYTKKWVYDPLKLIKNILETGSSNSITSLKKSKGEFGYIGNLFEENSNQRKQLEIAKQKAEESDTLKSAFLANLSHEIRTPMNAIIGFSDLLMDANLKEKEKIDYLKIIKNSGNSLVSIIEDLIEMSKIDAKQITPNYKGLDLEKCVAELYHAIKITIPKDKDIEFYIVKNPEVLQGTIITDETKLKQIIVNLITNAVKFTEKGFVSFGYKINKEKELLEFTIEDSGLGISENYLKIIFDRFRRIEDNSTNDTTGLGLGLSITKAYVEMLGGEINVKSTIGFGSIFTFTIPLRFDQTINKNIQKKSISFPGNHENEIILIAEDDNINFLLLKKIIESKNHTVLRAHNGQEAVAICVENPNISLVFMDIKMPILNGFEAFEQIRAIKPELPVIAQTAYSSFEDREKILQFGFVDYITKPLDKEKIFELLDSIFMEINS</sequence>
<evidence type="ECO:0000259" key="7">
    <source>
        <dbReference type="PROSITE" id="PS50109"/>
    </source>
</evidence>
<dbReference type="SMART" id="SM00388">
    <property type="entry name" value="HisKA"/>
    <property type="match status" value="1"/>
</dbReference>
<dbReference type="EC" id="2.7.13.3" evidence="2"/>
<comment type="catalytic activity">
    <reaction evidence="1">
        <text>ATP + protein L-histidine = ADP + protein N-phospho-L-histidine.</text>
        <dbReference type="EC" id="2.7.13.3"/>
    </reaction>
</comment>
<dbReference type="InterPro" id="IPR011006">
    <property type="entry name" value="CheY-like_superfamily"/>
</dbReference>
<reference evidence="10" key="1">
    <citation type="submission" date="2016-11" db="EMBL/GenBank/DDBJ databases">
        <authorList>
            <person name="Varghese N."/>
            <person name="Submissions S."/>
        </authorList>
    </citation>
    <scope>NUCLEOTIDE SEQUENCE [LARGE SCALE GENOMIC DNA]</scope>
    <source>
        <strain evidence="10">DSM 3661</strain>
    </source>
</reference>
<dbReference type="PANTHER" id="PTHR45339:SF1">
    <property type="entry name" value="HYBRID SIGNAL TRANSDUCTION HISTIDINE KINASE J"/>
    <property type="match status" value="1"/>
</dbReference>
<dbReference type="Pfam" id="PF05228">
    <property type="entry name" value="CHASE4"/>
    <property type="match status" value="1"/>
</dbReference>
<dbReference type="InterPro" id="IPR007892">
    <property type="entry name" value="CHASE4"/>
</dbReference>
<dbReference type="InterPro" id="IPR005467">
    <property type="entry name" value="His_kinase_dom"/>
</dbReference>
<evidence type="ECO:0000256" key="4">
    <source>
        <dbReference type="ARBA" id="ARBA00023012"/>
    </source>
</evidence>
<dbReference type="Gene3D" id="1.10.287.130">
    <property type="match status" value="1"/>
</dbReference>
<dbReference type="Pfam" id="PF02518">
    <property type="entry name" value="HATPase_c"/>
    <property type="match status" value="1"/>
</dbReference>
<evidence type="ECO:0000259" key="8">
    <source>
        <dbReference type="PROSITE" id="PS50110"/>
    </source>
</evidence>
<keyword evidence="10" id="KW-1185">Reference proteome</keyword>
<gene>
    <name evidence="9" type="ORF">SAMN05443669_10415</name>
</gene>
<protein>
    <recommendedName>
        <fullName evidence="2">histidine kinase</fullName>
        <ecNumber evidence="2">2.7.13.3</ecNumber>
    </recommendedName>
</protein>
<dbReference type="Proteomes" id="UP000184260">
    <property type="component" value="Unassembled WGS sequence"/>
</dbReference>
<dbReference type="InterPro" id="IPR036890">
    <property type="entry name" value="HATPase_C_sf"/>
</dbReference>
<keyword evidence="4" id="KW-0902">Two-component regulatory system</keyword>
<dbReference type="OrthoDB" id="9811889at2"/>
<dbReference type="PANTHER" id="PTHR45339">
    <property type="entry name" value="HYBRID SIGNAL TRANSDUCTION HISTIDINE KINASE J"/>
    <property type="match status" value="1"/>
</dbReference>
<keyword evidence="6" id="KW-0472">Membrane</keyword>
<evidence type="ECO:0000313" key="9">
    <source>
        <dbReference type="EMBL" id="SHM50940.1"/>
    </source>
</evidence>